<evidence type="ECO:0000256" key="10">
    <source>
        <dbReference type="ARBA" id="ARBA00023004"/>
    </source>
</evidence>
<evidence type="ECO:0000256" key="13">
    <source>
        <dbReference type="ARBA" id="ARBA00032283"/>
    </source>
</evidence>
<keyword evidence="9" id="KW-0560">Oxidoreductase</keyword>
<comment type="catalytic activity">
    <reaction evidence="15">
        <text>N(6),N(6),N(6)-trimethyl-L-lysine + 2-oxoglutarate + O2 = (3S)-3-hydroxy-N(6),N(6),N(6)-trimethyl-L-lysine + succinate + CO2</text>
        <dbReference type="Rhea" id="RHEA:14181"/>
        <dbReference type="ChEBI" id="CHEBI:15379"/>
        <dbReference type="ChEBI" id="CHEBI:16526"/>
        <dbReference type="ChEBI" id="CHEBI:16810"/>
        <dbReference type="ChEBI" id="CHEBI:30031"/>
        <dbReference type="ChEBI" id="CHEBI:58100"/>
        <dbReference type="ChEBI" id="CHEBI:141499"/>
        <dbReference type="EC" id="1.14.11.8"/>
    </reaction>
</comment>
<evidence type="ECO:0000256" key="4">
    <source>
        <dbReference type="ARBA" id="ARBA00008654"/>
    </source>
</evidence>
<dbReference type="EMBL" id="JAWJWF010000001">
    <property type="protein sequence ID" value="KAK6640853.1"/>
    <property type="molecule type" value="Genomic_DNA"/>
</dbReference>
<dbReference type="InterPro" id="IPR050411">
    <property type="entry name" value="AlphaKG_dependent_hydroxylases"/>
</dbReference>
<dbReference type="SUPFAM" id="SSF51197">
    <property type="entry name" value="Clavaminate synthase-like"/>
    <property type="match status" value="1"/>
</dbReference>
<evidence type="ECO:0000256" key="8">
    <source>
        <dbReference type="ARBA" id="ARBA00022964"/>
    </source>
</evidence>
<organism evidence="18 19">
    <name type="scientific">Polyplax serrata</name>
    <name type="common">Common mouse louse</name>
    <dbReference type="NCBI Taxonomy" id="468196"/>
    <lineage>
        <taxon>Eukaryota</taxon>
        <taxon>Metazoa</taxon>
        <taxon>Ecdysozoa</taxon>
        <taxon>Arthropoda</taxon>
        <taxon>Hexapoda</taxon>
        <taxon>Insecta</taxon>
        <taxon>Pterygota</taxon>
        <taxon>Neoptera</taxon>
        <taxon>Paraneoptera</taxon>
        <taxon>Psocodea</taxon>
        <taxon>Troctomorpha</taxon>
        <taxon>Phthiraptera</taxon>
        <taxon>Anoplura</taxon>
        <taxon>Polyplacidae</taxon>
        <taxon>Polyplax</taxon>
    </lineage>
</organism>
<dbReference type="Pfam" id="PF06155">
    <property type="entry name" value="GBBH-like_N"/>
    <property type="match status" value="1"/>
</dbReference>
<evidence type="ECO:0000256" key="11">
    <source>
        <dbReference type="ARBA" id="ARBA00030363"/>
    </source>
</evidence>
<dbReference type="InterPro" id="IPR042098">
    <property type="entry name" value="TauD-like_sf"/>
</dbReference>
<feature type="domain" description="TauD/TfdA-like" evidence="16">
    <location>
        <begin position="116"/>
        <end position="273"/>
    </location>
</feature>
<comment type="caution">
    <text evidence="18">The sequence shown here is derived from an EMBL/GenBank/DDBJ whole genome shotgun (WGS) entry which is preliminary data.</text>
</comment>
<name>A0ABR1BGI7_POLSC</name>
<evidence type="ECO:0000256" key="12">
    <source>
        <dbReference type="ARBA" id="ARBA00031778"/>
    </source>
</evidence>
<evidence type="ECO:0000256" key="15">
    <source>
        <dbReference type="ARBA" id="ARBA00049334"/>
    </source>
</evidence>
<evidence type="ECO:0000256" key="7">
    <source>
        <dbReference type="ARBA" id="ARBA00022873"/>
    </source>
</evidence>
<evidence type="ECO:0000256" key="3">
    <source>
        <dbReference type="ARBA" id="ARBA00005022"/>
    </source>
</evidence>
<dbReference type="PANTHER" id="PTHR10696">
    <property type="entry name" value="GAMMA-BUTYROBETAINE HYDROXYLASE-RELATED"/>
    <property type="match status" value="1"/>
</dbReference>
<evidence type="ECO:0000259" key="17">
    <source>
        <dbReference type="Pfam" id="PF06155"/>
    </source>
</evidence>
<evidence type="ECO:0000256" key="6">
    <source>
        <dbReference type="ARBA" id="ARBA00022723"/>
    </source>
</evidence>
<feature type="domain" description="Gamma-butyrobetaine hydroxylase-like N-terminal" evidence="17">
    <location>
        <begin position="7"/>
        <end position="85"/>
    </location>
</feature>
<evidence type="ECO:0000259" key="16">
    <source>
        <dbReference type="Pfam" id="PF02668"/>
    </source>
</evidence>
<evidence type="ECO:0000256" key="14">
    <source>
        <dbReference type="ARBA" id="ARBA00046008"/>
    </source>
</evidence>
<dbReference type="InterPro" id="IPR003819">
    <property type="entry name" value="TauD/TfdA-like"/>
</dbReference>
<keyword evidence="19" id="KW-1185">Reference proteome</keyword>
<evidence type="ECO:0000256" key="1">
    <source>
        <dbReference type="ARBA" id="ARBA00001954"/>
    </source>
</evidence>
<dbReference type="InterPro" id="IPR010376">
    <property type="entry name" value="GBBH-like_N"/>
</dbReference>
<dbReference type="EC" id="1.14.11.8" evidence="5"/>
<comment type="function">
    <text evidence="14">Converts trimethyllysine (TML) into hydroxytrimethyllysine (HTML).</text>
</comment>
<comment type="cofactor">
    <cofactor evidence="1">
        <name>Fe(2+)</name>
        <dbReference type="ChEBI" id="CHEBI:29033"/>
    </cofactor>
</comment>
<comment type="cofactor">
    <cofactor evidence="2">
        <name>L-ascorbate</name>
        <dbReference type="ChEBI" id="CHEBI:38290"/>
    </cofactor>
</comment>
<keyword evidence="6" id="KW-0479">Metal-binding</keyword>
<dbReference type="Gene3D" id="3.60.130.10">
    <property type="entry name" value="Clavaminate synthase-like"/>
    <property type="match status" value="1"/>
</dbReference>
<evidence type="ECO:0000256" key="5">
    <source>
        <dbReference type="ARBA" id="ARBA00012267"/>
    </source>
</evidence>
<reference evidence="18 19" key="1">
    <citation type="submission" date="2023-09" db="EMBL/GenBank/DDBJ databases">
        <title>Genomes of two closely related lineages of the louse Polyplax serrata with different host specificities.</title>
        <authorList>
            <person name="Martinu J."/>
            <person name="Tarabai H."/>
            <person name="Stefka J."/>
            <person name="Hypsa V."/>
        </authorList>
    </citation>
    <scope>NUCLEOTIDE SEQUENCE [LARGE SCALE GENOMIC DNA]</scope>
    <source>
        <strain evidence="18">98ZLc_SE</strain>
    </source>
</reference>
<evidence type="ECO:0000256" key="2">
    <source>
        <dbReference type="ARBA" id="ARBA00001961"/>
    </source>
</evidence>
<keyword evidence="8" id="KW-0223">Dioxygenase</keyword>
<dbReference type="Pfam" id="PF02668">
    <property type="entry name" value="TauD"/>
    <property type="match status" value="1"/>
</dbReference>
<proteinExistence type="inferred from homology"/>
<accession>A0ABR1BGI7</accession>
<comment type="pathway">
    <text evidence="3">Amine and polyamine biosynthesis; carnitine biosynthesis.</text>
</comment>
<dbReference type="PANTHER" id="PTHR10696:SF51">
    <property type="entry name" value="TRIMETHYLLYSINE DIOXYGENASE, MITOCHONDRIAL"/>
    <property type="match status" value="1"/>
</dbReference>
<evidence type="ECO:0000313" key="18">
    <source>
        <dbReference type="EMBL" id="KAK6640853.1"/>
    </source>
</evidence>
<dbReference type="Gene3D" id="3.30.2020.30">
    <property type="match status" value="1"/>
</dbReference>
<gene>
    <name evidence="18" type="ORF">RUM44_012551</name>
</gene>
<dbReference type="Proteomes" id="UP001359485">
    <property type="component" value="Unassembled WGS sequence"/>
</dbReference>
<dbReference type="InterPro" id="IPR038492">
    <property type="entry name" value="GBBH-like_N_sf"/>
</dbReference>
<comment type="similarity">
    <text evidence="4">Belongs to the gamma-BBH/TMLD family.</text>
</comment>
<sequence>MKVTKNPDGKSLTIERDGKSFDYFFVWLRDHCRCPDCYNQVTSQRKINVTDIPADITARNCQVEGEDLKIVWHDGHKSVYSVSFLENVSYENYLKRLQRNYILWTKDEILDSPVSHVSFEDLLGTEEGVLKTVKSLVDYGIAFVENVPADIKATEEAVVKLSHVQHTLFGGMWEFSDSMDHQDTAYTTGELGLHTDNTYFTEAAGLQVLHCLNHTGTGGMNMLVDGFKAAEILRASNADAFSRLATTCLEAEYLEPGYHHTYTAPVIKLHPVTKQLEQIR</sequence>
<evidence type="ECO:0000313" key="19">
    <source>
        <dbReference type="Proteomes" id="UP001359485"/>
    </source>
</evidence>
<evidence type="ECO:0000256" key="9">
    <source>
        <dbReference type="ARBA" id="ARBA00023002"/>
    </source>
</evidence>
<keyword evidence="7" id="KW-0124">Carnitine biosynthesis</keyword>
<protein>
    <recommendedName>
        <fullName evidence="5">trimethyllysine dioxygenase</fullName>
        <ecNumber evidence="5">1.14.11.8</ecNumber>
    </recommendedName>
    <alternativeName>
        <fullName evidence="12">Epsilon-trimethyllysine 2-oxoglutarate dioxygenase</fullName>
    </alternativeName>
    <alternativeName>
        <fullName evidence="11">TML hydroxylase</fullName>
    </alternativeName>
    <alternativeName>
        <fullName evidence="13">TML-alpha-ketoglutarate dioxygenase</fullName>
    </alternativeName>
</protein>
<keyword evidence="10" id="KW-0408">Iron</keyword>